<dbReference type="PANTHER" id="PTHR42713:SF3">
    <property type="entry name" value="TRANSCRIPTIONAL REGULATORY PROTEIN HPTR"/>
    <property type="match status" value="1"/>
</dbReference>
<dbReference type="InterPro" id="IPR001789">
    <property type="entry name" value="Sig_transdc_resp-reg_receiver"/>
</dbReference>
<proteinExistence type="predicted"/>
<comment type="subcellular location">
    <subcellularLocation>
        <location evidence="1">Cytoplasm</location>
    </subcellularLocation>
</comment>
<feature type="domain" description="HTH araC/xylS-type" evidence="9">
    <location>
        <begin position="430"/>
        <end position="528"/>
    </location>
</feature>
<dbReference type="Pfam" id="PF12833">
    <property type="entry name" value="HTH_18"/>
    <property type="match status" value="1"/>
</dbReference>
<dbReference type="SUPFAM" id="SSF52172">
    <property type="entry name" value="CheY-like"/>
    <property type="match status" value="1"/>
</dbReference>
<keyword evidence="3 8" id="KW-0597">Phosphoprotein</keyword>
<dbReference type="Proteomes" id="UP000711047">
    <property type="component" value="Unassembled WGS sequence"/>
</dbReference>
<dbReference type="InterPro" id="IPR009057">
    <property type="entry name" value="Homeodomain-like_sf"/>
</dbReference>
<dbReference type="RefSeq" id="WP_173138856.1">
    <property type="nucleotide sequence ID" value="NZ_JABMKX010000016.1"/>
</dbReference>
<evidence type="ECO:0000256" key="4">
    <source>
        <dbReference type="ARBA" id="ARBA00023012"/>
    </source>
</evidence>
<keyword evidence="5" id="KW-0805">Transcription regulation</keyword>
<protein>
    <submittedName>
        <fullName evidence="11">Response regulator</fullName>
    </submittedName>
</protein>
<dbReference type="InterPro" id="IPR011006">
    <property type="entry name" value="CheY-like_superfamily"/>
</dbReference>
<comment type="caution">
    <text evidence="11">The sequence shown here is derived from an EMBL/GenBank/DDBJ whole genome shotgun (WGS) entry which is preliminary data.</text>
</comment>
<dbReference type="InterPro" id="IPR018060">
    <property type="entry name" value="HTH_AraC"/>
</dbReference>
<evidence type="ECO:0000256" key="5">
    <source>
        <dbReference type="ARBA" id="ARBA00023015"/>
    </source>
</evidence>
<evidence type="ECO:0000313" key="12">
    <source>
        <dbReference type="Proteomes" id="UP000711047"/>
    </source>
</evidence>
<dbReference type="Pfam" id="PF00072">
    <property type="entry name" value="Response_reg"/>
    <property type="match status" value="1"/>
</dbReference>
<dbReference type="CDD" id="cd17536">
    <property type="entry name" value="REC_YesN-like"/>
    <property type="match status" value="1"/>
</dbReference>
<dbReference type="Gene3D" id="1.10.10.60">
    <property type="entry name" value="Homeodomain-like"/>
    <property type="match status" value="2"/>
</dbReference>
<dbReference type="SMART" id="SM00448">
    <property type="entry name" value="REC"/>
    <property type="match status" value="1"/>
</dbReference>
<organism evidence="11 12">
    <name type="scientific">Paenibacillus tritici</name>
    <dbReference type="NCBI Taxonomy" id="1873425"/>
    <lineage>
        <taxon>Bacteria</taxon>
        <taxon>Bacillati</taxon>
        <taxon>Bacillota</taxon>
        <taxon>Bacilli</taxon>
        <taxon>Bacillales</taxon>
        <taxon>Paenibacillaceae</taxon>
        <taxon>Paenibacillus</taxon>
    </lineage>
</organism>
<dbReference type="PRINTS" id="PR00032">
    <property type="entry name" value="HTHARAC"/>
</dbReference>
<evidence type="ECO:0000256" key="8">
    <source>
        <dbReference type="PROSITE-ProRule" id="PRU00169"/>
    </source>
</evidence>
<evidence type="ECO:0000259" key="9">
    <source>
        <dbReference type="PROSITE" id="PS01124"/>
    </source>
</evidence>
<dbReference type="PANTHER" id="PTHR42713">
    <property type="entry name" value="HISTIDINE KINASE-RELATED"/>
    <property type="match status" value="1"/>
</dbReference>
<accession>A0ABX2DWS9</accession>
<keyword evidence="6" id="KW-0238">DNA-binding</keyword>
<evidence type="ECO:0000256" key="2">
    <source>
        <dbReference type="ARBA" id="ARBA00022490"/>
    </source>
</evidence>
<dbReference type="PROSITE" id="PS50110">
    <property type="entry name" value="RESPONSE_REGULATORY"/>
    <property type="match status" value="1"/>
</dbReference>
<evidence type="ECO:0000259" key="10">
    <source>
        <dbReference type="PROSITE" id="PS50110"/>
    </source>
</evidence>
<evidence type="ECO:0000256" key="7">
    <source>
        <dbReference type="ARBA" id="ARBA00023163"/>
    </source>
</evidence>
<dbReference type="InterPro" id="IPR020449">
    <property type="entry name" value="Tscrpt_reg_AraC-type_HTH"/>
</dbReference>
<reference evidence="11 12" key="1">
    <citation type="submission" date="2020-05" db="EMBL/GenBank/DDBJ databases">
        <title>Paenibacillus glebae, sp. nov., Paenibacillus humi sp. nov., Paenibacillus pedi sp. nov., Paenibacillus terrestris sp. nov. and Paenibacillus terricola sp. nov., isolated from a forest top soil sample.</title>
        <authorList>
            <person name="Qi S."/>
            <person name="Carlier A."/>
            <person name="Cnockaert M."/>
            <person name="Vandamme P."/>
        </authorList>
    </citation>
    <scope>NUCLEOTIDE SEQUENCE [LARGE SCALE GENOMIC DNA]</scope>
    <source>
        <strain evidence="11 12">LMG 29502</strain>
    </source>
</reference>
<evidence type="ECO:0000256" key="3">
    <source>
        <dbReference type="ARBA" id="ARBA00022553"/>
    </source>
</evidence>
<gene>
    <name evidence="11" type="ORF">HQN87_24900</name>
</gene>
<keyword evidence="4" id="KW-0902">Two-component regulatory system</keyword>
<dbReference type="SMART" id="SM00342">
    <property type="entry name" value="HTH_ARAC"/>
    <property type="match status" value="1"/>
</dbReference>
<dbReference type="Gene3D" id="3.40.50.2300">
    <property type="match status" value="1"/>
</dbReference>
<dbReference type="EMBL" id="JABMKX010000016">
    <property type="protein sequence ID" value="NQX48574.1"/>
    <property type="molecule type" value="Genomic_DNA"/>
</dbReference>
<keyword evidence="7" id="KW-0804">Transcription</keyword>
<feature type="domain" description="Response regulatory" evidence="10">
    <location>
        <begin position="4"/>
        <end position="121"/>
    </location>
</feature>
<dbReference type="PROSITE" id="PS01124">
    <property type="entry name" value="HTH_ARAC_FAMILY_2"/>
    <property type="match status" value="1"/>
</dbReference>
<sequence length="545" mass="63097">MTTRILIVDDEILVRVALKTLIPWEAHGFEIIGEAANGVEALELLNRGTCQIILSDIRMPEMNGLDLMNHVRVKWPAIKFIILSNHNDFEYVQKALRLGAADYTLKLAYTPEELLDKCKRLQQFFHNEEQERTEKDKLDYKIKALERKSAELTLLDLLVKQRSKLEVDHLQRDGNLPPFVTEGCRVIVAGVDHYRQVLEENRFQSEQLLFYTVSNIFAEILKKYDKCQLVDMHNRKLVILAGAYSEGMLEELMGAGSTFAKVKVSFGVSGDYCSPYQLNEGFRQADQALARRFFHEDCPILYPLAEADEVQPKVSILKSGHWSSLLDTGEQAVILEEVRRWIARLQEEEGMGTAWVREQWLQWLHLVFQHMGPSDHILYVMPEHQGKYPFDVIRNAETLREIGHWFLGWLPEAIALTGQNSQPVYRDEVKQMITIMEEEYASSLKVADLARRTGFAENYLSVMFKKETGVKIVDYLTQIRMQKARELLRNPTYKIYEIAEMVGYADSNHFSKYFKKIEGLFPLEYRKTMTGRKQGSLENPSKTKE</sequence>
<dbReference type="InterPro" id="IPR051552">
    <property type="entry name" value="HptR"/>
</dbReference>
<evidence type="ECO:0000313" key="11">
    <source>
        <dbReference type="EMBL" id="NQX48574.1"/>
    </source>
</evidence>
<dbReference type="SUPFAM" id="SSF46689">
    <property type="entry name" value="Homeodomain-like"/>
    <property type="match status" value="2"/>
</dbReference>
<evidence type="ECO:0000256" key="6">
    <source>
        <dbReference type="ARBA" id="ARBA00023125"/>
    </source>
</evidence>
<feature type="modified residue" description="4-aspartylphosphate" evidence="8">
    <location>
        <position position="56"/>
    </location>
</feature>
<keyword evidence="2" id="KW-0963">Cytoplasm</keyword>
<keyword evidence="12" id="KW-1185">Reference proteome</keyword>
<evidence type="ECO:0000256" key="1">
    <source>
        <dbReference type="ARBA" id="ARBA00004496"/>
    </source>
</evidence>
<name>A0ABX2DWS9_9BACL</name>